<dbReference type="GO" id="GO:0046394">
    <property type="term" value="P:carboxylic acid biosynthetic process"/>
    <property type="evidence" value="ECO:0007669"/>
    <property type="project" value="UniProtKB-ARBA"/>
</dbReference>
<keyword evidence="14" id="KW-0808">Transferase</keyword>
<keyword evidence="7 12" id="KW-0663">Pyridoxal phosphate</keyword>
<reference evidence="14 15" key="1">
    <citation type="submission" date="2016-11" db="EMBL/GenBank/DDBJ databases">
        <authorList>
            <person name="Varghese N."/>
            <person name="Submissions S."/>
        </authorList>
    </citation>
    <scope>NUCLEOTIDE SEQUENCE [LARGE SCALE GENOMIC DNA]</scope>
    <source>
        <strain evidence="14 15">CGMCC 1.12174</strain>
        <strain evidence="13 16">DSM 26351</strain>
    </source>
</reference>
<evidence type="ECO:0000256" key="12">
    <source>
        <dbReference type="RuleBase" id="RU004516"/>
    </source>
</evidence>
<evidence type="ECO:0000313" key="16">
    <source>
        <dbReference type="Proteomes" id="UP000198940"/>
    </source>
</evidence>
<evidence type="ECO:0000256" key="5">
    <source>
        <dbReference type="ARBA" id="ARBA00009320"/>
    </source>
</evidence>
<dbReference type="Gene3D" id="3.20.10.10">
    <property type="entry name" value="D-amino Acid Aminotransferase, subunit A, domain 2"/>
    <property type="match status" value="1"/>
</dbReference>
<dbReference type="Gene3D" id="3.30.470.10">
    <property type="match status" value="1"/>
</dbReference>
<dbReference type="InterPro" id="IPR050571">
    <property type="entry name" value="Class-IV_PLP-Dep_Aminotrnsfr"/>
</dbReference>
<dbReference type="Pfam" id="PF01063">
    <property type="entry name" value="Aminotran_4"/>
    <property type="match status" value="1"/>
</dbReference>
<evidence type="ECO:0000256" key="9">
    <source>
        <dbReference type="ARBA" id="ARBA00048798"/>
    </source>
</evidence>
<dbReference type="InterPro" id="IPR001544">
    <property type="entry name" value="Aminotrans_IV"/>
</dbReference>
<sequence length="284" mass="32480">MFNYNGKLFSDDTHVLSHTNRGLKYGDALFETLRCVHGTLFFWEEHYFRLMASMRILRMEIPMEFTLEFLEKEIQKTIEGNQQQNAPVRVRLTIFRKGEGLYGPETNNISYLIETKTMDSPFYLLNEGDYEVEIFKDYYVNKDMLSNLKTTNKLLHVVASVYAKENGYANCLLVNTDKQVVEGINGNLFLVQGNVVKTPPLADGCLDGIIRKKIIEIASAAEDLELLEESISPFELQKSDEMFLTNSIVGIQPISKYRKKQFGNTVSKSLVGKLNARARMSQTN</sequence>
<dbReference type="GO" id="GO:0004084">
    <property type="term" value="F:branched-chain-amino-acid transaminase activity"/>
    <property type="evidence" value="ECO:0007669"/>
    <property type="project" value="UniProtKB-EC"/>
</dbReference>
<protein>
    <recommendedName>
        <fullName evidence="6">branched-chain-amino-acid transaminase</fullName>
        <ecNumber evidence="6">2.6.1.42</ecNumber>
    </recommendedName>
</protein>
<dbReference type="EMBL" id="FRAT01000004">
    <property type="protein sequence ID" value="SHK77219.1"/>
    <property type="molecule type" value="Genomic_DNA"/>
</dbReference>
<dbReference type="EMBL" id="FOKU01000007">
    <property type="protein sequence ID" value="SFC20105.1"/>
    <property type="molecule type" value="Genomic_DNA"/>
</dbReference>
<dbReference type="PROSITE" id="PS00770">
    <property type="entry name" value="AA_TRANSFER_CLASS_4"/>
    <property type="match status" value="1"/>
</dbReference>
<comment type="similarity">
    <text evidence="5 11">Belongs to the class-IV pyridoxal-phosphate-dependent aminotransferase family.</text>
</comment>
<dbReference type="CDD" id="cd00449">
    <property type="entry name" value="PLPDE_IV"/>
    <property type="match status" value="1"/>
</dbReference>
<evidence type="ECO:0000256" key="3">
    <source>
        <dbReference type="ARBA" id="ARBA00004931"/>
    </source>
</evidence>
<comment type="catalytic activity">
    <reaction evidence="8">
        <text>L-valine + 2-oxoglutarate = 3-methyl-2-oxobutanoate + L-glutamate</text>
        <dbReference type="Rhea" id="RHEA:24813"/>
        <dbReference type="ChEBI" id="CHEBI:11851"/>
        <dbReference type="ChEBI" id="CHEBI:16810"/>
        <dbReference type="ChEBI" id="CHEBI:29985"/>
        <dbReference type="ChEBI" id="CHEBI:57762"/>
        <dbReference type="EC" id="2.6.1.42"/>
    </reaction>
</comment>
<comment type="pathway">
    <text evidence="3">Amino-acid biosynthesis; L-valine biosynthesis; L-valine from pyruvate: step 4/4.</text>
</comment>
<comment type="catalytic activity">
    <reaction evidence="9">
        <text>L-isoleucine + 2-oxoglutarate = (S)-3-methyl-2-oxopentanoate + L-glutamate</text>
        <dbReference type="Rhea" id="RHEA:24801"/>
        <dbReference type="ChEBI" id="CHEBI:16810"/>
        <dbReference type="ChEBI" id="CHEBI:29985"/>
        <dbReference type="ChEBI" id="CHEBI:35146"/>
        <dbReference type="ChEBI" id="CHEBI:58045"/>
        <dbReference type="EC" id="2.6.1.42"/>
    </reaction>
</comment>
<evidence type="ECO:0000313" key="13">
    <source>
        <dbReference type="EMBL" id="SFC20105.1"/>
    </source>
</evidence>
<dbReference type="InterPro" id="IPR043132">
    <property type="entry name" value="BCAT-like_C"/>
</dbReference>
<organism evidence="14 15">
    <name type="scientific">Flagellimonas taeanensis</name>
    <dbReference type="NCBI Taxonomy" id="1005926"/>
    <lineage>
        <taxon>Bacteria</taxon>
        <taxon>Pseudomonadati</taxon>
        <taxon>Bacteroidota</taxon>
        <taxon>Flavobacteriia</taxon>
        <taxon>Flavobacteriales</taxon>
        <taxon>Flavobacteriaceae</taxon>
        <taxon>Flagellimonas</taxon>
    </lineage>
</organism>
<dbReference type="SUPFAM" id="SSF56752">
    <property type="entry name" value="D-aminoacid aminotransferase-like PLP-dependent enzymes"/>
    <property type="match status" value="1"/>
</dbReference>
<proteinExistence type="inferred from homology"/>
<accession>A0A3A1NVS3</accession>
<dbReference type="Proteomes" id="UP000184031">
    <property type="component" value="Unassembled WGS sequence"/>
</dbReference>
<dbReference type="PANTHER" id="PTHR42743:SF11">
    <property type="entry name" value="AMINODEOXYCHORISMATE LYASE"/>
    <property type="match status" value="1"/>
</dbReference>
<dbReference type="AlphaFoldDB" id="A0A1M6V6W3"/>
<dbReference type="RefSeq" id="WP_072879182.1">
    <property type="nucleotide sequence ID" value="NZ_FOKU01000007.1"/>
</dbReference>
<evidence type="ECO:0000256" key="2">
    <source>
        <dbReference type="ARBA" id="ARBA00004824"/>
    </source>
</evidence>
<evidence type="ECO:0000313" key="14">
    <source>
        <dbReference type="EMBL" id="SHK77219.1"/>
    </source>
</evidence>
<evidence type="ECO:0000256" key="1">
    <source>
        <dbReference type="ARBA" id="ARBA00001933"/>
    </source>
</evidence>
<keyword evidence="16" id="KW-1185">Reference proteome</keyword>
<name>A0A1M6V6W3_9FLAO</name>
<comment type="caution">
    <text evidence="14">The sequence shown here is derived from an EMBL/GenBank/DDBJ whole genome shotgun (WGS) entry which is preliminary data.</text>
</comment>
<accession>A0A1M6V6W3</accession>
<dbReference type="STRING" id="1055723.SAMN05216293_1918"/>
<dbReference type="InterPro" id="IPR018300">
    <property type="entry name" value="Aminotrans_IV_CS"/>
</dbReference>
<evidence type="ECO:0000256" key="11">
    <source>
        <dbReference type="RuleBase" id="RU004106"/>
    </source>
</evidence>
<dbReference type="EC" id="2.6.1.42" evidence="6"/>
<gene>
    <name evidence="13" type="ORF">SAMN04487891_10789</name>
    <name evidence="14" type="ORF">SAMN05216293_1918</name>
</gene>
<comment type="cofactor">
    <cofactor evidence="1 12">
        <name>pyridoxal 5'-phosphate</name>
        <dbReference type="ChEBI" id="CHEBI:597326"/>
    </cofactor>
</comment>
<evidence type="ECO:0000256" key="6">
    <source>
        <dbReference type="ARBA" id="ARBA00013053"/>
    </source>
</evidence>
<evidence type="ECO:0000313" key="15">
    <source>
        <dbReference type="Proteomes" id="UP000184031"/>
    </source>
</evidence>
<evidence type="ECO:0000256" key="4">
    <source>
        <dbReference type="ARBA" id="ARBA00005072"/>
    </source>
</evidence>
<dbReference type="PANTHER" id="PTHR42743">
    <property type="entry name" value="AMINO-ACID AMINOTRANSFERASE"/>
    <property type="match status" value="1"/>
</dbReference>
<keyword evidence="14" id="KW-0032">Aminotransferase</keyword>
<dbReference type="InterPro" id="IPR043131">
    <property type="entry name" value="BCAT-like_N"/>
</dbReference>
<comment type="pathway">
    <text evidence="4">Amino-acid biosynthesis; L-leucine biosynthesis; L-leucine from 3-methyl-2-oxobutanoate: step 4/4.</text>
</comment>
<evidence type="ECO:0000256" key="10">
    <source>
        <dbReference type="ARBA" id="ARBA00049229"/>
    </source>
</evidence>
<comment type="pathway">
    <text evidence="2">Amino-acid biosynthesis; L-isoleucine biosynthesis; L-isoleucine from 2-oxobutanoate: step 4/4.</text>
</comment>
<evidence type="ECO:0000256" key="8">
    <source>
        <dbReference type="ARBA" id="ARBA00048212"/>
    </source>
</evidence>
<evidence type="ECO:0000256" key="7">
    <source>
        <dbReference type="ARBA" id="ARBA00022898"/>
    </source>
</evidence>
<dbReference type="InterPro" id="IPR036038">
    <property type="entry name" value="Aminotransferase-like"/>
</dbReference>
<comment type="catalytic activity">
    <reaction evidence="10">
        <text>L-leucine + 2-oxoglutarate = 4-methyl-2-oxopentanoate + L-glutamate</text>
        <dbReference type="Rhea" id="RHEA:18321"/>
        <dbReference type="ChEBI" id="CHEBI:16810"/>
        <dbReference type="ChEBI" id="CHEBI:17865"/>
        <dbReference type="ChEBI" id="CHEBI:29985"/>
        <dbReference type="ChEBI" id="CHEBI:57427"/>
        <dbReference type="EC" id="2.6.1.42"/>
    </reaction>
</comment>
<dbReference type="OrthoDB" id="9805628at2"/>
<dbReference type="Proteomes" id="UP000198940">
    <property type="component" value="Unassembled WGS sequence"/>
</dbReference>